<protein>
    <submittedName>
        <fullName evidence="1">Uncharacterized protein</fullName>
    </submittedName>
</protein>
<dbReference type="AlphaFoldDB" id="A0AA86N2G0"/>
<dbReference type="KEGG" id="nti:DNFV4_03900"/>
<name>A0AA86N2G0_9BACT</name>
<reference evidence="1" key="1">
    <citation type="submission" date="2022-10" db="EMBL/GenBank/DDBJ databases">
        <authorList>
            <person name="Koch H."/>
        </authorList>
    </citation>
    <scope>NUCLEOTIDE SEQUENCE</scope>
    <source>
        <strain evidence="1">DNF</strain>
    </source>
</reference>
<gene>
    <name evidence="1" type="ORF">DNFV4_03900</name>
</gene>
<accession>A0AA86N2G0</accession>
<evidence type="ECO:0000313" key="2">
    <source>
        <dbReference type="Proteomes" id="UP001179121"/>
    </source>
</evidence>
<keyword evidence="2" id="KW-1185">Reference proteome</keyword>
<organism evidence="1 2">
    <name type="scientific">Nitrospira tepida</name>
    <dbReference type="NCBI Taxonomy" id="2973512"/>
    <lineage>
        <taxon>Bacteria</taxon>
        <taxon>Pseudomonadati</taxon>
        <taxon>Nitrospirota</taxon>
        <taxon>Nitrospiria</taxon>
        <taxon>Nitrospirales</taxon>
        <taxon>Nitrospiraceae</taxon>
        <taxon>Nitrospira</taxon>
    </lineage>
</organism>
<dbReference type="EMBL" id="OX365700">
    <property type="protein sequence ID" value="CAI4033464.1"/>
    <property type="molecule type" value="Genomic_DNA"/>
</dbReference>
<evidence type="ECO:0000313" key="1">
    <source>
        <dbReference type="EMBL" id="CAI4033464.1"/>
    </source>
</evidence>
<dbReference type="Proteomes" id="UP001179121">
    <property type="component" value="Chromosome"/>
</dbReference>
<sequence>MGGLHQVLHCSLCRKIKDIQVDQVDGGEWTALERYLQRYEVRPSDLVLSETFCPHCLVFYDQLMTYGKPNHPELV</sequence>
<dbReference type="RefSeq" id="WP_289270691.1">
    <property type="nucleotide sequence ID" value="NZ_OX365700.1"/>
</dbReference>
<proteinExistence type="predicted"/>